<evidence type="ECO:0000313" key="2">
    <source>
        <dbReference type="Proteomes" id="UP000656881"/>
    </source>
</evidence>
<evidence type="ECO:0000313" key="1">
    <source>
        <dbReference type="EMBL" id="GGO45231.1"/>
    </source>
</evidence>
<dbReference type="Pfam" id="PF19369">
    <property type="entry name" value="DUF5944"/>
    <property type="match status" value="1"/>
</dbReference>
<protein>
    <submittedName>
        <fullName evidence="1">Uncharacterized protein</fullName>
    </submittedName>
</protein>
<proteinExistence type="predicted"/>
<dbReference type="EMBL" id="BMNG01000007">
    <property type="protein sequence ID" value="GGO45231.1"/>
    <property type="molecule type" value="Genomic_DNA"/>
</dbReference>
<sequence>MRQATTRLVAGLMRKEEFAGRSLEEAMARYVISPTLASRTAAVHCSHSGRLASPGVVELRCTTRVEGLTKPFAVKHTYSFPLLNEVRESGLVLRPEAPGGTTETLVALKDGAKSYVNVAVHDDEGYMLYSSVLTYNRRGEVRPYVPVFPDKFTSPLSLGQADLGEATDERGRRVLRLVLGLEELTGPTVVKVGYNTVGIQEVRRFEAAPAAPVVVSDLPLEDNPELLPGEWVIGATDGEDRMLVNGIVRVSDVGAAMGASS</sequence>
<dbReference type="RefSeq" id="WP_164327885.1">
    <property type="nucleotide sequence ID" value="NZ_BMNG01000007.1"/>
</dbReference>
<comment type="caution">
    <text evidence="1">The sequence shown here is derived from an EMBL/GenBank/DDBJ whole genome shotgun (WGS) entry which is preliminary data.</text>
</comment>
<name>A0ABQ2M000_9ACTN</name>
<accession>A0ABQ2M000</accession>
<gene>
    <name evidence="1" type="ORF">GCM10012286_33270</name>
</gene>
<dbReference type="InterPro" id="IPR045988">
    <property type="entry name" value="DUF5944"/>
</dbReference>
<reference evidence="2" key="1">
    <citation type="journal article" date="2019" name="Int. J. Syst. Evol. Microbiol.">
        <title>The Global Catalogue of Microorganisms (GCM) 10K type strain sequencing project: providing services to taxonomists for standard genome sequencing and annotation.</title>
        <authorList>
            <consortium name="The Broad Institute Genomics Platform"/>
            <consortium name="The Broad Institute Genome Sequencing Center for Infectious Disease"/>
            <person name="Wu L."/>
            <person name="Ma J."/>
        </authorList>
    </citation>
    <scope>NUCLEOTIDE SEQUENCE [LARGE SCALE GENOMIC DNA]</scope>
    <source>
        <strain evidence="2">CGMCC 4.7349</strain>
    </source>
</reference>
<dbReference type="Proteomes" id="UP000656881">
    <property type="component" value="Unassembled WGS sequence"/>
</dbReference>
<organism evidence="1 2">
    <name type="scientific">Streptomyces lasiicapitis</name>
    <dbReference type="NCBI Taxonomy" id="1923961"/>
    <lineage>
        <taxon>Bacteria</taxon>
        <taxon>Bacillati</taxon>
        <taxon>Actinomycetota</taxon>
        <taxon>Actinomycetes</taxon>
        <taxon>Kitasatosporales</taxon>
        <taxon>Streptomycetaceae</taxon>
        <taxon>Streptomyces</taxon>
    </lineage>
</organism>
<keyword evidence="2" id="KW-1185">Reference proteome</keyword>